<evidence type="ECO:0000313" key="2">
    <source>
        <dbReference type="Proteomes" id="UP000197138"/>
    </source>
</evidence>
<gene>
    <name evidence="1" type="ORF">CDL15_Pgr019159</name>
</gene>
<name>A0A218WVL0_PUNGR</name>
<proteinExistence type="predicted"/>
<dbReference type="Proteomes" id="UP000197138">
    <property type="component" value="Unassembled WGS sequence"/>
</dbReference>
<organism evidence="1 2">
    <name type="scientific">Punica granatum</name>
    <name type="common">Pomegranate</name>
    <dbReference type="NCBI Taxonomy" id="22663"/>
    <lineage>
        <taxon>Eukaryota</taxon>
        <taxon>Viridiplantae</taxon>
        <taxon>Streptophyta</taxon>
        <taxon>Embryophyta</taxon>
        <taxon>Tracheophyta</taxon>
        <taxon>Spermatophyta</taxon>
        <taxon>Magnoliopsida</taxon>
        <taxon>eudicotyledons</taxon>
        <taxon>Gunneridae</taxon>
        <taxon>Pentapetalae</taxon>
        <taxon>rosids</taxon>
        <taxon>malvids</taxon>
        <taxon>Myrtales</taxon>
        <taxon>Lythraceae</taxon>
        <taxon>Punica</taxon>
    </lineage>
</organism>
<reference evidence="2" key="1">
    <citation type="journal article" date="2017" name="Plant J.">
        <title>The pomegranate (Punica granatum L.) genome and the genomics of punicalagin biosynthesis.</title>
        <authorList>
            <person name="Qin G."/>
            <person name="Xu C."/>
            <person name="Ming R."/>
            <person name="Tang H."/>
            <person name="Guyot R."/>
            <person name="Kramer E.M."/>
            <person name="Hu Y."/>
            <person name="Yi X."/>
            <person name="Qi Y."/>
            <person name="Xu X."/>
            <person name="Gao Z."/>
            <person name="Pan H."/>
            <person name="Jian J."/>
            <person name="Tian Y."/>
            <person name="Yue Z."/>
            <person name="Xu Y."/>
        </authorList>
    </citation>
    <scope>NUCLEOTIDE SEQUENCE [LARGE SCALE GENOMIC DNA]</scope>
    <source>
        <strain evidence="2">cv. Dabenzi</strain>
    </source>
</reference>
<dbReference type="AlphaFoldDB" id="A0A218WVL0"/>
<protein>
    <submittedName>
        <fullName evidence="1">Uncharacterized protein</fullName>
    </submittedName>
</protein>
<comment type="caution">
    <text evidence="1">The sequence shown here is derived from an EMBL/GenBank/DDBJ whole genome shotgun (WGS) entry which is preliminary data.</text>
</comment>
<evidence type="ECO:0000313" key="1">
    <source>
        <dbReference type="EMBL" id="OWM76864.1"/>
    </source>
</evidence>
<dbReference type="EMBL" id="MTKT01002951">
    <property type="protein sequence ID" value="OWM76864.1"/>
    <property type="molecule type" value="Genomic_DNA"/>
</dbReference>
<sequence>MQKYKSPNSSKSRMFNLASGCQERVGEEFESRVTRWNSRKDVRVHSWTCASMQACRQARGAQAGVQERRVSAQAGARGARLAGVRASARLCSLDPKLVVHGV</sequence>
<accession>A0A218WVL0</accession>